<evidence type="ECO:0000256" key="5">
    <source>
        <dbReference type="SAM" id="Phobius"/>
    </source>
</evidence>
<dbReference type="InterPro" id="IPR011701">
    <property type="entry name" value="MFS"/>
</dbReference>
<feature type="transmembrane region" description="Helical" evidence="5">
    <location>
        <begin position="427"/>
        <end position="449"/>
    </location>
</feature>
<reference evidence="7" key="2">
    <citation type="submission" date="2025-08" db="UniProtKB">
        <authorList>
            <consortium name="Ensembl"/>
        </authorList>
    </citation>
    <scope>IDENTIFICATION</scope>
</reference>
<dbReference type="GO" id="GO:0071720">
    <property type="term" value="P:sodium-independent prostaglandin transport"/>
    <property type="evidence" value="ECO:0007669"/>
    <property type="project" value="Ensembl"/>
</dbReference>
<keyword evidence="3 5" id="KW-1133">Transmembrane helix</keyword>
<dbReference type="InterPro" id="IPR036259">
    <property type="entry name" value="MFS_trans_sf"/>
</dbReference>
<keyword evidence="4 5" id="KW-0472">Membrane</keyword>
<proteinExistence type="predicted"/>
<protein>
    <recommendedName>
        <fullName evidence="6">Major facilitator superfamily (MFS) profile domain-containing protein</fullName>
    </recommendedName>
</protein>
<accession>A0A8D2AQC0</accession>
<dbReference type="SUPFAM" id="SSF103473">
    <property type="entry name" value="MFS general substrate transporter"/>
    <property type="match status" value="1"/>
</dbReference>
<dbReference type="GO" id="GO:0022857">
    <property type="term" value="F:transmembrane transporter activity"/>
    <property type="evidence" value="ECO:0007669"/>
    <property type="project" value="InterPro"/>
</dbReference>
<evidence type="ECO:0000313" key="8">
    <source>
        <dbReference type="Proteomes" id="UP000694564"/>
    </source>
</evidence>
<comment type="subcellular location">
    <subcellularLocation>
        <location evidence="1">Membrane</location>
        <topology evidence="1">Multi-pass membrane protein</topology>
    </subcellularLocation>
</comment>
<dbReference type="AlphaFoldDB" id="A0A8D2AQC0"/>
<dbReference type="GO" id="GO:0016323">
    <property type="term" value="C:basolateral plasma membrane"/>
    <property type="evidence" value="ECO:0007669"/>
    <property type="project" value="Ensembl"/>
</dbReference>
<reference evidence="7" key="3">
    <citation type="submission" date="2025-09" db="UniProtKB">
        <authorList>
            <consortium name="Ensembl"/>
        </authorList>
    </citation>
    <scope>IDENTIFICATION</scope>
</reference>
<organism evidence="7 8">
    <name type="scientific">Sciurus vulgaris</name>
    <name type="common">Eurasian red squirrel</name>
    <dbReference type="NCBI Taxonomy" id="55149"/>
    <lineage>
        <taxon>Eukaryota</taxon>
        <taxon>Metazoa</taxon>
        <taxon>Chordata</taxon>
        <taxon>Craniata</taxon>
        <taxon>Vertebrata</taxon>
        <taxon>Euteleostomi</taxon>
        <taxon>Mammalia</taxon>
        <taxon>Eutheria</taxon>
        <taxon>Euarchontoglires</taxon>
        <taxon>Glires</taxon>
        <taxon>Rodentia</taxon>
        <taxon>Sciuromorpha</taxon>
        <taxon>Sciuridae</taxon>
        <taxon>Sciurinae</taxon>
        <taxon>Sciurini</taxon>
        <taxon>Sciurus</taxon>
    </lineage>
</organism>
<evidence type="ECO:0000259" key="6">
    <source>
        <dbReference type="PROSITE" id="PS50850"/>
    </source>
</evidence>
<dbReference type="PROSITE" id="PS50850">
    <property type="entry name" value="MFS"/>
    <property type="match status" value="1"/>
</dbReference>
<feature type="domain" description="Major facilitator superfamily (MFS) profile" evidence="6">
    <location>
        <begin position="104"/>
        <end position="514"/>
    </location>
</feature>
<evidence type="ECO:0000313" key="7">
    <source>
        <dbReference type="Ensembl" id="ENSSVLP00005004506.1"/>
    </source>
</evidence>
<dbReference type="Proteomes" id="UP000694564">
    <property type="component" value="Chromosome 1"/>
</dbReference>
<keyword evidence="8" id="KW-1185">Reference proteome</keyword>
<name>A0A8D2AQC0_SCIVU</name>
<evidence type="ECO:0000256" key="3">
    <source>
        <dbReference type="ARBA" id="ARBA00022989"/>
    </source>
</evidence>
<keyword evidence="2 5" id="KW-0812">Transmembrane</keyword>
<feature type="transmembrane region" description="Helical" evidence="5">
    <location>
        <begin position="231"/>
        <end position="254"/>
    </location>
</feature>
<feature type="transmembrane region" description="Helical" evidence="5">
    <location>
        <begin position="260"/>
        <end position="279"/>
    </location>
</feature>
<dbReference type="GeneTree" id="ENSGT00940000157004"/>
<feature type="transmembrane region" description="Helical" evidence="5">
    <location>
        <begin position="341"/>
        <end position="361"/>
    </location>
</feature>
<dbReference type="Ensembl" id="ENSSVLT00005004962.1">
    <property type="protein sequence ID" value="ENSSVLP00005004506.1"/>
    <property type="gene ID" value="ENSSVLG00005003592.1"/>
</dbReference>
<dbReference type="Pfam" id="PF07690">
    <property type="entry name" value="MFS_1"/>
    <property type="match status" value="1"/>
</dbReference>
<reference evidence="7" key="1">
    <citation type="submission" date="2020-06" db="EMBL/GenBank/DDBJ databases">
        <authorList>
            <consortium name="Wellcome Sanger Institute Data Sharing"/>
        </authorList>
    </citation>
    <scope>NUCLEOTIDE SEQUENCE [LARGE SCALE GENOMIC DNA]</scope>
</reference>
<evidence type="ECO:0000256" key="1">
    <source>
        <dbReference type="ARBA" id="ARBA00004141"/>
    </source>
</evidence>
<feature type="transmembrane region" description="Helical" evidence="5">
    <location>
        <begin position="204"/>
        <end position="222"/>
    </location>
</feature>
<dbReference type="Gene3D" id="1.20.1250.20">
    <property type="entry name" value="MFS general substrate transporter like domains"/>
    <property type="match status" value="1"/>
</dbReference>
<dbReference type="InterPro" id="IPR020846">
    <property type="entry name" value="MFS_dom"/>
</dbReference>
<dbReference type="GO" id="GO:0004955">
    <property type="term" value="F:prostaglandin receptor activity"/>
    <property type="evidence" value="ECO:0007669"/>
    <property type="project" value="Ensembl"/>
</dbReference>
<feature type="transmembrane region" description="Helical" evidence="5">
    <location>
        <begin position="486"/>
        <end position="509"/>
    </location>
</feature>
<sequence length="528" mass="59330">MAFDELLQYVGSDGKFQVLTIIFFMLLNILTQPHDSIENFTAAIPAHHCHVPLLDKPTFKANITINLTTEALLRVSIPEGPNQKPEQCRRFLQTQWQLLDSNVSAINHTDPETEPCLDGLIYDQSVFTSTIITKWDLVCDYQSFKYFTQAFAQLGHLVGCALSGIVSDRFGRKPLLVFCCLTYGILSTCCAFAPVFIIYGILRFLTSACLSGILNNSLVFILEGSSPKWKLVVTTLFSLSGTAGQMLLAGLAYFFRDWQMLQLVIALPCLILSLFVWYVNFESVRWLMATGKTEQALKELQRIARINGKKEVAKSLTAEVLISNMKEELSTTREPSGIKDVVFNPVVFKTVCSAIFSYYGLLLDVDNLGKNIFLTQFLLGITDMPSKLLSYFILKNINRRPSSSFSLFMCGGFILLTIFVSKEMHVLRLILFLLGKSSVSVFMSIMLIFTHELSPTVLRSTMQGILFFLARAAATFSALVLSTRIYFVHLPTILYAAIPMAVSVFVYFLPESFNLPLIDTIEDMEKRT</sequence>
<feature type="transmembrane region" description="Helical" evidence="5">
    <location>
        <begin position="175"/>
        <end position="198"/>
    </location>
</feature>
<dbReference type="PANTHER" id="PTHR24064">
    <property type="entry name" value="SOLUTE CARRIER FAMILY 22 MEMBER"/>
    <property type="match status" value="1"/>
</dbReference>
<feature type="transmembrane region" description="Helical" evidence="5">
    <location>
        <begin position="461"/>
        <end position="480"/>
    </location>
</feature>
<evidence type="ECO:0000256" key="2">
    <source>
        <dbReference type="ARBA" id="ARBA00022692"/>
    </source>
</evidence>
<feature type="transmembrane region" description="Helical" evidence="5">
    <location>
        <begin position="405"/>
        <end position="421"/>
    </location>
</feature>
<evidence type="ECO:0000256" key="4">
    <source>
        <dbReference type="ARBA" id="ARBA00023136"/>
    </source>
</evidence>